<dbReference type="AlphaFoldDB" id="A0A1I0F3P6"/>
<dbReference type="Pfam" id="PF04151">
    <property type="entry name" value="PPC"/>
    <property type="match status" value="1"/>
</dbReference>
<evidence type="ECO:0000313" key="3">
    <source>
        <dbReference type="Proteomes" id="UP000199345"/>
    </source>
</evidence>
<evidence type="ECO:0000259" key="1">
    <source>
        <dbReference type="Pfam" id="PF04151"/>
    </source>
</evidence>
<feature type="domain" description="Peptidase C-terminal archaeal/bacterial" evidence="1">
    <location>
        <begin position="64"/>
        <end position="129"/>
    </location>
</feature>
<sequence>MLYSFPAEWTVDGFHTEPNNTLSDMDKAFIASTVMYPGKTSSVVELPVAEIKAFEASIGQPGEEDLFTFTARSTGTYIMETEGQTDLVMKLFGPDNQTQLVAEDDDGGNGFNPRITADLASGKYYLQVRHYNRSNGTGPYGIKVYKS</sequence>
<reference evidence="3" key="1">
    <citation type="submission" date="2016-10" db="EMBL/GenBank/DDBJ databases">
        <authorList>
            <person name="Varghese N."/>
            <person name="Submissions S."/>
        </authorList>
    </citation>
    <scope>NUCLEOTIDE SEQUENCE [LARGE SCALE GENOMIC DNA]</scope>
    <source>
        <strain evidence="3">Nm71</strain>
    </source>
</reference>
<dbReference type="EMBL" id="FOIA01000033">
    <property type="protein sequence ID" value="SET52675.1"/>
    <property type="molecule type" value="Genomic_DNA"/>
</dbReference>
<dbReference type="Proteomes" id="UP000199345">
    <property type="component" value="Unassembled WGS sequence"/>
</dbReference>
<proteinExistence type="predicted"/>
<gene>
    <name evidence="2" type="ORF">SAMN05216326_13320</name>
</gene>
<organism evidence="2 3">
    <name type="scientific">Nitrosomonas marina</name>
    <dbReference type="NCBI Taxonomy" id="917"/>
    <lineage>
        <taxon>Bacteria</taxon>
        <taxon>Pseudomonadati</taxon>
        <taxon>Pseudomonadota</taxon>
        <taxon>Betaproteobacteria</taxon>
        <taxon>Nitrosomonadales</taxon>
        <taxon>Nitrosomonadaceae</taxon>
        <taxon>Nitrosomonas</taxon>
    </lineage>
</organism>
<protein>
    <submittedName>
        <fullName evidence="2">Pre-peptidase C-terminal domain-containing protein</fullName>
    </submittedName>
</protein>
<keyword evidence="3" id="KW-1185">Reference proteome</keyword>
<dbReference type="InterPro" id="IPR007280">
    <property type="entry name" value="Peptidase_C_arc/bac"/>
</dbReference>
<evidence type="ECO:0000313" key="2">
    <source>
        <dbReference type="EMBL" id="SET52675.1"/>
    </source>
</evidence>
<dbReference type="Gene3D" id="2.60.120.380">
    <property type="match status" value="1"/>
</dbReference>
<dbReference type="SUPFAM" id="SSF89260">
    <property type="entry name" value="Collagen-binding domain"/>
    <property type="match status" value="1"/>
</dbReference>
<accession>A0A1I0F3P6</accession>
<name>A0A1I0F3P6_9PROT</name>